<keyword evidence="2" id="KW-1185">Reference proteome</keyword>
<dbReference type="EMBL" id="QPGB01000002">
    <property type="protein sequence ID" value="RCS58073.1"/>
    <property type="molecule type" value="Genomic_DNA"/>
</dbReference>
<sequence>MPKKTVQITLSRGMPGHAILDPVLDYLLAQGNQLATSYRWASNPTGLVAVVRFPINFNQLEEEFDFPPDIILDKKYGCIDYGYGQIVIRSSS</sequence>
<gene>
    <name evidence="1" type="ORF">DU000_04325</name>
</gene>
<name>A0A368L3L4_9BURK</name>
<accession>A0A368L3L4</accession>
<dbReference type="Proteomes" id="UP000252357">
    <property type="component" value="Unassembled WGS sequence"/>
</dbReference>
<dbReference type="OrthoDB" id="5875549at2"/>
<organism evidence="1 2">
    <name type="scientific">Parvibium lacunae</name>
    <dbReference type="NCBI Taxonomy" id="1888893"/>
    <lineage>
        <taxon>Bacteria</taxon>
        <taxon>Pseudomonadati</taxon>
        <taxon>Pseudomonadota</taxon>
        <taxon>Betaproteobacteria</taxon>
        <taxon>Burkholderiales</taxon>
        <taxon>Alcaligenaceae</taxon>
        <taxon>Parvibium</taxon>
    </lineage>
</organism>
<proteinExistence type="predicted"/>
<protein>
    <submittedName>
        <fullName evidence="1">Uncharacterized protein</fullName>
    </submittedName>
</protein>
<evidence type="ECO:0000313" key="1">
    <source>
        <dbReference type="EMBL" id="RCS58073.1"/>
    </source>
</evidence>
<dbReference type="RefSeq" id="WP_114402159.1">
    <property type="nucleotide sequence ID" value="NZ_QPGB01000002.1"/>
</dbReference>
<evidence type="ECO:0000313" key="2">
    <source>
        <dbReference type="Proteomes" id="UP000252357"/>
    </source>
</evidence>
<comment type="caution">
    <text evidence="1">The sequence shown here is derived from an EMBL/GenBank/DDBJ whole genome shotgun (WGS) entry which is preliminary data.</text>
</comment>
<reference evidence="1 2" key="1">
    <citation type="journal article" date="2018" name="Int. J. Syst. Evol. Microbiol.">
        <title>Parvibium lacunae gen. nov., sp. nov., a new member of the family Alcaligenaceae isolated from a freshwater pond.</title>
        <authorList>
            <person name="Chen W.M."/>
            <person name="Xie P.B."/>
            <person name="Hsu M.Y."/>
            <person name="Sheu S.Y."/>
        </authorList>
    </citation>
    <scope>NUCLEOTIDE SEQUENCE [LARGE SCALE GENOMIC DNA]</scope>
    <source>
        <strain evidence="1 2">KMB9</strain>
    </source>
</reference>
<dbReference type="AlphaFoldDB" id="A0A368L3L4"/>